<accession>T1GQF1</accession>
<dbReference type="HOGENOM" id="CLU_2402171_0_0_1"/>
<organism evidence="1 2">
    <name type="scientific">Megaselia scalaris</name>
    <name type="common">Humpbacked fly</name>
    <name type="synonym">Phora scalaris</name>
    <dbReference type="NCBI Taxonomy" id="36166"/>
    <lineage>
        <taxon>Eukaryota</taxon>
        <taxon>Metazoa</taxon>
        <taxon>Ecdysozoa</taxon>
        <taxon>Arthropoda</taxon>
        <taxon>Hexapoda</taxon>
        <taxon>Insecta</taxon>
        <taxon>Pterygota</taxon>
        <taxon>Neoptera</taxon>
        <taxon>Endopterygota</taxon>
        <taxon>Diptera</taxon>
        <taxon>Brachycera</taxon>
        <taxon>Muscomorpha</taxon>
        <taxon>Platypezoidea</taxon>
        <taxon>Phoridae</taxon>
        <taxon>Megaseliini</taxon>
        <taxon>Megaselia</taxon>
    </lineage>
</organism>
<evidence type="ECO:0000313" key="1">
    <source>
        <dbReference type="EnsemblMetazoa" id="MESCA005856-PA"/>
    </source>
</evidence>
<name>T1GQF1_MEGSC</name>
<protein>
    <submittedName>
        <fullName evidence="1">Uncharacterized protein</fullName>
    </submittedName>
</protein>
<keyword evidence="2" id="KW-1185">Reference proteome</keyword>
<dbReference type="EMBL" id="CAQQ02162618">
    <property type="status" value="NOT_ANNOTATED_CDS"/>
    <property type="molecule type" value="Genomic_DNA"/>
</dbReference>
<dbReference type="EnsemblMetazoa" id="MESCA005856-RA">
    <property type="protein sequence ID" value="MESCA005856-PA"/>
    <property type="gene ID" value="MESCA005856"/>
</dbReference>
<reference evidence="1" key="2">
    <citation type="submission" date="2015-06" db="UniProtKB">
        <authorList>
            <consortium name="EnsemblMetazoa"/>
        </authorList>
    </citation>
    <scope>IDENTIFICATION</scope>
</reference>
<evidence type="ECO:0000313" key="2">
    <source>
        <dbReference type="Proteomes" id="UP000015102"/>
    </source>
</evidence>
<proteinExistence type="predicted"/>
<dbReference type="AlphaFoldDB" id="T1GQF1"/>
<dbReference type="Proteomes" id="UP000015102">
    <property type="component" value="Unassembled WGS sequence"/>
</dbReference>
<sequence>MKATSDIRIEKDKLNEPVYDGRSPEWPLSIAQFKETKEMFKYDDHIDNNIRLNKALKGTARSLIGPLLIHQMNITQNMEDLKEHFGRPERKKI</sequence>
<reference evidence="2" key="1">
    <citation type="submission" date="2013-02" db="EMBL/GenBank/DDBJ databases">
        <authorList>
            <person name="Hughes D."/>
        </authorList>
    </citation>
    <scope>NUCLEOTIDE SEQUENCE</scope>
    <source>
        <strain>Durham</strain>
        <strain evidence="2">NC isolate 2 -- Noor lab</strain>
    </source>
</reference>
<dbReference type="OMA" id="NITQNME"/>